<keyword evidence="3 7" id="KW-0812">Transmembrane</keyword>
<sequence>MTLDSAEDNPFASPQVDVVAAKVSRKKPTRLSSDALATRWERLGASLIDLVIILPVVIGLATYFLPMGSNLRHLHNQVVIFLTSMIVSWSYFLLVNGYLLARHGQTVGKYVCGIKIVLQRDYRVPPLGHLLLTRYLAMNLLAQIPWVGGLISLVNVLFIFMPDRRCLHDHLAGTIVVRSSVRGKPGRRSKRAALELPTLPESPVENPAESTAVQASQDG</sequence>
<keyword evidence="5 7" id="KW-0472">Membrane</keyword>
<feature type="transmembrane region" description="Helical" evidence="7">
    <location>
        <begin position="78"/>
        <end position="101"/>
    </location>
</feature>
<dbReference type="InterPro" id="IPR010432">
    <property type="entry name" value="RDD"/>
</dbReference>
<proteinExistence type="predicted"/>
<evidence type="ECO:0000259" key="8">
    <source>
        <dbReference type="Pfam" id="PF06271"/>
    </source>
</evidence>
<organism evidence="9 10">
    <name type="scientific">Blastopirellula marina</name>
    <dbReference type="NCBI Taxonomy" id="124"/>
    <lineage>
        <taxon>Bacteria</taxon>
        <taxon>Pseudomonadati</taxon>
        <taxon>Planctomycetota</taxon>
        <taxon>Planctomycetia</taxon>
        <taxon>Pirellulales</taxon>
        <taxon>Pirellulaceae</taxon>
        <taxon>Blastopirellula</taxon>
    </lineage>
</organism>
<evidence type="ECO:0000256" key="6">
    <source>
        <dbReference type="SAM" id="MobiDB-lite"/>
    </source>
</evidence>
<dbReference type="GO" id="GO:0005886">
    <property type="term" value="C:plasma membrane"/>
    <property type="evidence" value="ECO:0007669"/>
    <property type="project" value="UniProtKB-SubCell"/>
</dbReference>
<feature type="domain" description="RDD" evidence="8">
    <location>
        <begin position="37"/>
        <end position="173"/>
    </location>
</feature>
<comment type="caution">
    <text evidence="9">The sequence shown here is derived from an EMBL/GenBank/DDBJ whole genome shotgun (WGS) entry which is preliminary data.</text>
</comment>
<evidence type="ECO:0000256" key="2">
    <source>
        <dbReference type="ARBA" id="ARBA00022475"/>
    </source>
</evidence>
<evidence type="ECO:0000313" key="10">
    <source>
        <dbReference type="Proteomes" id="UP000239388"/>
    </source>
</evidence>
<evidence type="ECO:0000256" key="5">
    <source>
        <dbReference type="ARBA" id="ARBA00023136"/>
    </source>
</evidence>
<feature type="region of interest" description="Disordered" evidence="6">
    <location>
        <begin position="186"/>
        <end position="219"/>
    </location>
</feature>
<feature type="transmembrane region" description="Helical" evidence="7">
    <location>
        <begin position="43"/>
        <end position="66"/>
    </location>
</feature>
<protein>
    <submittedName>
        <fullName evidence="9">RDD family protein</fullName>
    </submittedName>
</protein>
<dbReference type="AlphaFoldDB" id="A0A2S8GFX3"/>
<comment type="subcellular location">
    <subcellularLocation>
        <location evidence="1">Cell membrane</location>
        <topology evidence="1">Multi-pass membrane protein</topology>
    </subcellularLocation>
</comment>
<keyword evidence="2" id="KW-1003">Cell membrane</keyword>
<keyword evidence="4 7" id="KW-1133">Transmembrane helix</keyword>
<gene>
    <name evidence="9" type="ORF">C5Y98_00090</name>
</gene>
<reference evidence="9 10" key="1">
    <citation type="submission" date="2018-02" db="EMBL/GenBank/DDBJ databases">
        <title>Comparative genomes isolates from brazilian mangrove.</title>
        <authorList>
            <person name="Araujo J.E."/>
            <person name="Taketani R.G."/>
            <person name="Silva M.C.P."/>
            <person name="Loureco M.V."/>
            <person name="Andreote F.D."/>
        </authorList>
    </citation>
    <scope>NUCLEOTIDE SEQUENCE [LARGE SCALE GENOMIC DNA]</scope>
    <source>
        <strain evidence="9 10">NAP PRIS-MGV</strain>
    </source>
</reference>
<dbReference type="InterPro" id="IPR051791">
    <property type="entry name" value="Pra-immunoreactive"/>
</dbReference>
<dbReference type="OrthoDB" id="8612316at2"/>
<evidence type="ECO:0000313" key="9">
    <source>
        <dbReference type="EMBL" id="PQO43349.1"/>
    </source>
</evidence>
<dbReference type="Proteomes" id="UP000239388">
    <property type="component" value="Unassembled WGS sequence"/>
</dbReference>
<dbReference type="EMBL" id="PUIB01000001">
    <property type="protein sequence ID" value="PQO43349.1"/>
    <property type="molecule type" value="Genomic_DNA"/>
</dbReference>
<evidence type="ECO:0000256" key="3">
    <source>
        <dbReference type="ARBA" id="ARBA00022692"/>
    </source>
</evidence>
<evidence type="ECO:0000256" key="1">
    <source>
        <dbReference type="ARBA" id="ARBA00004651"/>
    </source>
</evidence>
<evidence type="ECO:0000256" key="7">
    <source>
        <dbReference type="SAM" id="Phobius"/>
    </source>
</evidence>
<dbReference type="RefSeq" id="WP_105350369.1">
    <property type="nucleotide sequence ID" value="NZ_PUIB01000001.1"/>
</dbReference>
<dbReference type="PANTHER" id="PTHR36115">
    <property type="entry name" value="PROLINE-RICH ANTIGEN HOMOLOG-RELATED"/>
    <property type="match status" value="1"/>
</dbReference>
<feature type="transmembrane region" description="Helical" evidence="7">
    <location>
        <begin position="140"/>
        <end position="160"/>
    </location>
</feature>
<dbReference type="Pfam" id="PF06271">
    <property type="entry name" value="RDD"/>
    <property type="match status" value="1"/>
</dbReference>
<evidence type="ECO:0000256" key="4">
    <source>
        <dbReference type="ARBA" id="ARBA00022989"/>
    </source>
</evidence>
<feature type="compositionally biased region" description="Polar residues" evidence="6">
    <location>
        <begin position="208"/>
        <end position="219"/>
    </location>
</feature>
<name>A0A2S8GFX3_9BACT</name>
<accession>A0A2S8GFX3</accession>